<evidence type="ECO:0000313" key="5">
    <source>
        <dbReference type="Proteomes" id="UP000076871"/>
    </source>
</evidence>
<feature type="transmembrane region" description="Helical" evidence="2">
    <location>
        <begin position="178"/>
        <end position="205"/>
    </location>
</feature>
<dbReference type="Pfam" id="PF20152">
    <property type="entry name" value="DUF6534"/>
    <property type="match status" value="1"/>
</dbReference>
<evidence type="ECO:0000256" key="1">
    <source>
        <dbReference type="SAM" id="MobiDB-lite"/>
    </source>
</evidence>
<sequence length="332" mass="36904">MELGDTFGALLVGIFISAILFGVTNLQVFMYFKSVLDALQLALSFHVAYWNLIVNYFDPPDLLRLPWSFKCGAVGVPNLMSVHVLTWLTVDKAVNRGKRIRGVMPITVAIFTCAGYAMIHLLAIRTWIKSDSTLRLLGEKWVTYYPLSTWFGVDVAIAGCMSFLLFRSRTGYRRTDSMITVLMLFTLSTGVITSLCSLSAIATMAALPKTFIVAAVEFSLTKLYVNSFMAMLNVRSSLRTPNSTDDRESPNLVPSNRLQNDSGSTISNDIPTSPSLPTTDMHRTEDTRFHHRNAQVPDEVHLLGRVDHQSPIKHANTASTWAKAQPLHSDVV</sequence>
<gene>
    <name evidence="4" type="ORF">LAESUDRAFT_721753</name>
</gene>
<feature type="compositionally biased region" description="Polar residues" evidence="1">
    <location>
        <begin position="252"/>
        <end position="278"/>
    </location>
</feature>
<feature type="domain" description="DUF6534" evidence="3">
    <location>
        <begin position="152"/>
        <end position="237"/>
    </location>
</feature>
<feature type="region of interest" description="Disordered" evidence="1">
    <location>
        <begin position="239"/>
        <end position="282"/>
    </location>
</feature>
<feature type="transmembrane region" description="Helical" evidence="2">
    <location>
        <begin position="144"/>
        <end position="166"/>
    </location>
</feature>
<dbReference type="STRING" id="1314785.A0A165GIM0"/>
<dbReference type="RefSeq" id="XP_040768138.1">
    <property type="nucleotide sequence ID" value="XM_040908065.1"/>
</dbReference>
<dbReference type="PANTHER" id="PTHR40465:SF1">
    <property type="entry name" value="DUF6534 DOMAIN-CONTAINING PROTEIN"/>
    <property type="match status" value="1"/>
</dbReference>
<dbReference type="AlphaFoldDB" id="A0A165GIM0"/>
<proteinExistence type="predicted"/>
<evidence type="ECO:0000313" key="4">
    <source>
        <dbReference type="EMBL" id="KZT10398.1"/>
    </source>
</evidence>
<dbReference type="PANTHER" id="PTHR40465">
    <property type="entry name" value="CHROMOSOME 1, WHOLE GENOME SHOTGUN SEQUENCE"/>
    <property type="match status" value="1"/>
</dbReference>
<keyword evidence="5" id="KW-1185">Reference proteome</keyword>
<dbReference type="Proteomes" id="UP000076871">
    <property type="component" value="Unassembled WGS sequence"/>
</dbReference>
<evidence type="ECO:0000256" key="2">
    <source>
        <dbReference type="SAM" id="Phobius"/>
    </source>
</evidence>
<reference evidence="4 5" key="1">
    <citation type="journal article" date="2016" name="Mol. Biol. Evol.">
        <title>Comparative Genomics of Early-Diverging Mushroom-Forming Fungi Provides Insights into the Origins of Lignocellulose Decay Capabilities.</title>
        <authorList>
            <person name="Nagy L.G."/>
            <person name="Riley R."/>
            <person name="Tritt A."/>
            <person name="Adam C."/>
            <person name="Daum C."/>
            <person name="Floudas D."/>
            <person name="Sun H."/>
            <person name="Yadav J.S."/>
            <person name="Pangilinan J."/>
            <person name="Larsson K.H."/>
            <person name="Matsuura K."/>
            <person name="Barry K."/>
            <person name="Labutti K."/>
            <person name="Kuo R."/>
            <person name="Ohm R.A."/>
            <person name="Bhattacharya S.S."/>
            <person name="Shirouzu T."/>
            <person name="Yoshinaga Y."/>
            <person name="Martin F.M."/>
            <person name="Grigoriev I.V."/>
            <person name="Hibbett D.S."/>
        </authorList>
    </citation>
    <scope>NUCLEOTIDE SEQUENCE [LARGE SCALE GENOMIC DNA]</scope>
    <source>
        <strain evidence="4 5">93-53</strain>
    </source>
</reference>
<dbReference type="OrthoDB" id="2535105at2759"/>
<feature type="transmembrane region" description="Helical" evidence="2">
    <location>
        <begin position="102"/>
        <end position="124"/>
    </location>
</feature>
<dbReference type="InterPro" id="IPR045339">
    <property type="entry name" value="DUF6534"/>
</dbReference>
<organism evidence="4 5">
    <name type="scientific">Laetiporus sulphureus 93-53</name>
    <dbReference type="NCBI Taxonomy" id="1314785"/>
    <lineage>
        <taxon>Eukaryota</taxon>
        <taxon>Fungi</taxon>
        <taxon>Dikarya</taxon>
        <taxon>Basidiomycota</taxon>
        <taxon>Agaricomycotina</taxon>
        <taxon>Agaricomycetes</taxon>
        <taxon>Polyporales</taxon>
        <taxon>Laetiporus</taxon>
    </lineage>
</organism>
<evidence type="ECO:0000259" key="3">
    <source>
        <dbReference type="Pfam" id="PF20152"/>
    </source>
</evidence>
<dbReference type="InParanoid" id="A0A165GIM0"/>
<protein>
    <recommendedName>
        <fullName evidence="3">DUF6534 domain-containing protein</fullName>
    </recommendedName>
</protein>
<name>A0A165GIM0_9APHY</name>
<keyword evidence="2" id="KW-0472">Membrane</keyword>
<keyword evidence="2" id="KW-0812">Transmembrane</keyword>
<accession>A0A165GIM0</accession>
<keyword evidence="2" id="KW-1133">Transmembrane helix</keyword>
<feature type="transmembrane region" description="Helical" evidence="2">
    <location>
        <begin position="6"/>
        <end position="23"/>
    </location>
</feature>
<dbReference type="EMBL" id="KV427609">
    <property type="protein sequence ID" value="KZT10398.1"/>
    <property type="molecule type" value="Genomic_DNA"/>
</dbReference>
<dbReference type="GeneID" id="63825094"/>